<dbReference type="InterPro" id="IPR000682">
    <property type="entry name" value="PCMT"/>
</dbReference>
<evidence type="ECO:0000256" key="2">
    <source>
        <dbReference type="ARBA" id="ARBA00005369"/>
    </source>
</evidence>
<feature type="active site" evidence="7">
    <location>
        <position position="106"/>
    </location>
</feature>
<dbReference type="RefSeq" id="WP_145027492.1">
    <property type="nucleotide sequence ID" value="NZ_CP036271.1"/>
</dbReference>
<comment type="subcellular location">
    <subcellularLocation>
        <location evidence="1 7">Cytoplasm</location>
    </subcellularLocation>
</comment>
<comment type="similarity">
    <text evidence="2 7">Belongs to the methyltransferase superfamily. L-isoaspartyl/D-aspartyl protein methyltransferase family.</text>
</comment>
<comment type="function">
    <text evidence="7">Catalyzes the methyl esterification of L-isoaspartyl residues in peptides and proteins that result from spontaneous decomposition of normal L-aspartyl and L-asparaginyl residues. It plays a role in the repair and/or degradation of damaged proteins.</text>
</comment>
<keyword evidence="6 7" id="KW-0949">S-adenosyl-L-methionine</keyword>
<dbReference type="GO" id="GO:0030091">
    <property type="term" value="P:protein repair"/>
    <property type="evidence" value="ECO:0007669"/>
    <property type="project" value="UniProtKB-UniRule"/>
</dbReference>
<organism evidence="9 10">
    <name type="scientific">Caulifigura coniformis</name>
    <dbReference type="NCBI Taxonomy" id="2527983"/>
    <lineage>
        <taxon>Bacteria</taxon>
        <taxon>Pseudomonadati</taxon>
        <taxon>Planctomycetota</taxon>
        <taxon>Planctomycetia</taxon>
        <taxon>Planctomycetales</taxon>
        <taxon>Planctomycetaceae</taxon>
        <taxon>Caulifigura</taxon>
    </lineage>
</organism>
<dbReference type="NCBIfam" id="TIGR00080">
    <property type="entry name" value="pimt"/>
    <property type="match status" value="1"/>
</dbReference>
<name>A0A517S9K9_9PLAN</name>
<dbReference type="PANTHER" id="PTHR11579:SF0">
    <property type="entry name" value="PROTEIN-L-ISOASPARTATE(D-ASPARTATE) O-METHYLTRANSFERASE"/>
    <property type="match status" value="1"/>
</dbReference>
<gene>
    <name evidence="9" type="primary">pcm_1</name>
    <name evidence="7" type="synonym">pcm</name>
    <name evidence="9" type="ORF">Pan44_08300</name>
</gene>
<keyword evidence="10" id="KW-1185">Reference proteome</keyword>
<dbReference type="HAMAP" id="MF_00090">
    <property type="entry name" value="PIMT"/>
    <property type="match status" value="1"/>
</dbReference>
<dbReference type="GO" id="GO:0005737">
    <property type="term" value="C:cytoplasm"/>
    <property type="evidence" value="ECO:0007669"/>
    <property type="project" value="UniProtKB-SubCell"/>
</dbReference>
<dbReference type="Proteomes" id="UP000315700">
    <property type="component" value="Chromosome"/>
</dbReference>
<dbReference type="CDD" id="cd02440">
    <property type="entry name" value="AdoMet_MTases"/>
    <property type="match status" value="1"/>
</dbReference>
<dbReference type="PROSITE" id="PS01279">
    <property type="entry name" value="PCMT"/>
    <property type="match status" value="1"/>
</dbReference>
<dbReference type="PANTHER" id="PTHR11579">
    <property type="entry name" value="PROTEIN-L-ISOASPARTATE O-METHYLTRANSFERASE"/>
    <property type="match status" value="1"/>
</dbReference>
<evidence type="ECO:0000256" key="7">
    <source>
        <dbReference type="HAMAP-Rule" id="MF_00090"/>
    </source>
</evidence>
<evidence type="ECO:0000256" key="8">
    <source>
        <dbReference type="SAM" id="MobiDB-lite"/>
    </source>
</evidence>
<accession>A0A517S9K9</accession>
<dbReference type="Pfam" id="PF01135">
    <property type="entry name" value="PCMT"/>
    <property type="match status" value="1"/>
</dbReference>
<evidence type="ECO:0000256" key="4">
    <source>
        <dbReference type="ARBA" id="ARBA00022603"/>
    </source>
</evidence>
<proteinExistence type="inferred from homology"/>
<evidence type="ECO:0000313" key="9">
    <source>
        <dbReference type="EMBL" id="QDT52817.1"/>
    </source>
</evidence>
<dbReference type="Gene3D" id="2.60.120.260">
    <property type="entry name" value="Galactose-binding domain-like"/>
    <property type="match status" value="1"/>
</dbReference>
<dbReference type="GO" id="GO:0032259">
    <property type="term" value="P:methylation"/>
    <property type="evidence" value="ECO:0007669"/>
    <property type="project" value="UniProtKB-KW"/>
</dbReference>
<keyword evidence="5 7" id="KW-0808">Transferase</keyword>
<comment type="catalytic activity">
    <reaction evidence="7">
        <text>[protein]-L-isoaspartate + S-adenosyl-L-methionine = [protein]-L-isoaspartate alpha-methyl ester + S-adenosyl-L-homocysteine</text>
        <dbReference type="Rhea" id="RHEA:12705"/>
        <dbReference type="Rhea" id="RHEA-COMP:12143"/>
        <dbReference type="Rhea" id="RHEA-COMP:12144"/>
        <dbReference type="ChEBI" id="CHEBI:57856"/>
        <dbReference type="ChEBI" id="CHEBI:59789"/>
        <dbReference type="ChEBI" id="CHEBI:90596"/>
        <dbReference type="ChEBI" id="CHEBI:90598"/>
        <dbReference type="EC" id="2.1.1.77"/>
    </reaction>
</comment>
<sequence>MPIPRQTEPVRNPLASSWRAPKGLVAALLFCGVFAMETPVCGQARDIYADPRNVMVDEMIAGEGIKDERVLNSMRTTPRHLFVKSTLKSLAYTDQALDIGFKQTISPPFIVAYMTEVLDPQPTDRVLEIGTGSGYQAAVLSPLVQEVFTIEIVEPLGNRAKALLKQLKYENVHARVGDGYLGWPEQAPFDKIIVTCSPESIPKPLEEQLKEGGKMIIPLGERYQQVFYLLEKKNGKLEQTRLLPTLFVPMTGQAEQGRQVLPDPLNPKVANGGFEEDVDENGQADGWHYHRRARLDEESPGRDKRSLKFENPEPGRTSHVLQAFGIDGTHVTGLDVRVMHRQTGVVSGRNSGEQPGLVIHYFDGRRLPIAQAVVGPWTANTTEWTESTKRVPVPREAREAIVQLGLNGAAGELWVDEVRVTPAR</sequence>
<evidence type="ECO:0000256" key="6">
    <source>
        <dbReference type="ARBA" id="ARBA00022691"/>
    </source>
</evidence>
<reference evidence="9 10" key="1">
    <citation type="submission" date="2019-02" db="EMBL/GenBank/DDBJ databases">
        <title>Deep-cultivation of Planctomycetes and their phenomic and genomic characterization uncovers novel biology.</title>
        <authorList>
            <person name="Wiegand S."/>
            <person name="Jogler M."/>
            <person name="Boedeker C."/>
            <person name="Pinto D."/>
            <person name="Vollmers J."/>
            <person name="Rivas-Marin E."/>
            <person name="Kohn T."/>
            <person name="Peeters S.H."/>
            <person name="Heuer A."/>
            <person name="Rast P."/>
            <person name="Oberbeckmann S."/>
            <person name="Bunk B."/>
            <person name="Jeske O."/>
            <person name="Meyerdierks A."/>
            <person name="Storesund J.E."/>
            <person name="Kallscheuer N."/>
            <person name="Luecker S."/>
            <person name="Lage O.M."/>
            <person name="Pohl T."/>
            <person name="Merkel B.J."/>
            <person name="Hornburger P."/>
            <person name="Mueller R.-W."/>
            <person name="Bruemmer F."/>
            <person name="Labrenz M."/>
            <person name="Spormann A.M."/>
            <person name="Op den Camp H."/>
            <person name="Overmann J."/>
            <person name="Amann R."/>
            <person name="Jetten M.S.M."/>
            <person name="Mascher T."/>
            <person name="Medema M.H."/>
            <person name="Devos D.P."/>
            <person name="Kaster A.-K."/>
            <person name="Ovreas L."/>
            <person name="Rohde M."/>
            <person name="Galperin M.Y."/>
            <person name="Jogler C."/>
        </authorList>
    </citation>
    <scope>NUCLEOTIDE SEQUENCE [LARGE SCALE GENOMIC DNA]</scope>
    <source>
        <strain evidence="9 10">Pan44</strain>
    </source>
</reference>
<dbReference type="KEGG" id="ccos:Pan44_08300"/>
<dbReference type="FunFam" id="3.40.50.150:FF:000010">
    <property type="entry name" value="Protein-L-isoaspartate O-methyltransferase"/>
    <property type="match status" value="1"/>
</dbReference>
<evidence type="ECO:0000256" key="5">
    <source>
        <dbReference type="ARBA" id="ARBA00022679"/>
    </source>
</evidence>
<dbReference type="NCBIfam" id="NF001453">
    <property type="entry name" value="PRK00312.1"/>
    <property type="match status" value="1"/>
</dbReference>
<evidence type="ECO:0000256" key="1">
    <source>
        <dbReference type="ARBA" id="ARBA00004496"/>
    </source>
</evidence>
<dbReference type="EC" id="2.1.1.77" evidence="7"/>
<dbReference type="GO" id="GO:0004719">
    <property type="term" value="F:protein-L-isoaspartate (D-aspartate) O-methyltransferase activity"/>
    <property type="evidence" value="ECO:0007669"/>
    <property type="project" value="UniProtKB-UniRule"/>
</dbReference>
<protein>
    <recommendedName>
        <fullName evidence="7">Protein-L-isoaspartate O-methyltransferase</fullName>
        <ecNumber evidence="7">2.1.1.77</ecNumber>
    </recommendedName>
    <alternativeName>
        <fullName evidence="7">L-isoaspartyl protein carboxyl methyltransferase</fullName>
    </alternativeName>
    <alternativeName>
        <fullName evidence="7">Protein L-isoaspartyl methyltransferase</fullName>
    </alternativeName>
    <alternativeName>
        <fullName evidence="7">Protein-beta-aspartate methyltransferase</fullName>
        <shortName evidence="7">PIMT</shortName>
    </alternativeName>
</protein>
<feature type="compositionally biased region" description="Basic and acidic residues" evidence="8">
    <location>
        <begin position="295"/>
        <end position="313"/>
    </location>
</feature>
<dbReference type="EMBL" id="CP036271">
    <property type="protein sequence ID" value="QDT52817.1"/>
    <property type="molecule type" value="Genomic_DNA"/>
</dbReference>
<dbReference type="SUPFAM" id="SSF53335">
    <property type="entry name" value="S-adenosyl-L-methionine-dependent methyltransferases"/>
    <property type="match status" value="1"/>
</dbReference>
<dbReference type="AlphaFoldDB" id="A0A517S9K9"/>
<dbReference type="InParanoid" id="A0A517S9K9"/>
<evidence type="ECO:0000313" key="10">
    <source>
        <dbReference type="Proteomes" id="UP000315700"/>
    </source>
</evidence>
<keyword evidence="3 7" id="KW-0963">Cytoplasm</keyword>
<dbReference type="Gene3D" id="3.40.50.150">
    <property type="entry name" value="Vaccinia Virus protein VP39"/>
    <property type="match status" value="1"/>
</dbReference>
<keyword evidence="4 7" id="KW-0489">Methyltransferase</keyword>
<dbReference type="OrthoDB" id="9772751at2"/>
<evidence type="ECO:0000256" key="3">
    <source>
        <dbReference type="ARBA" id="ARBA00022490"/>
    </source>
</evidence>
<dbReference type="InterPro" id="IPR029063">
    <property type="entry name" value="SAM-dependent_MTases_sf"/>
</dbReference>
<feature type="region of interest" description="Disordered" evidence="8">
    <location>
        <begin position="295"/>
        <end position="314"/>
    </location>
</feature>